<dbReference type="PANTHER" id="PTHR45913:SF21">
    <property type="entry name" value="DUF4371 DOMAIN-CONTAINING PROTEIN"/>
    <property type="match status" value="1"/>
</dbReference>
<reference evidence="1" key="3">
    <citation type="submission" date="2025-08" db="UniProtKB">
        <authorList>
            <consortium name="Ensembl"/>
        </authorList>
    </citation>
    <scope>IDENTIFICATION</scope>
</reference>
<accession>K7EWQ4</accession>
<reference evidence="2" key="1">
    <citation type="submission" date="2011-10" db="EMBL/GenBank/DDBJ databases">
        <authorList>
            <consortium name="Soft-shell Turtle Genome Consortium"/>
        </authorList>
    </citation>
    <scope>NUCLEOTIDE SEQUENCE [LARGE SCALE GENOMIC DNA]</scope>
    <source>
        <strain evidence="2">Daiwa-1</strain>
    </source>
</reference>
<dbReference type="PANTHER" id="PTHR45913">
    <property type="entry name" value="EPM2A-INTERACTING PROTEIN 1"/>
    <property type="match status" value="1"/>
</dbReference>
<name>K7EWQ4_PELSI</name>
<organism evidence="1 2">
    <name type="scientific">Pelodiscus sinensis</name>
    <name type="common">Chinese softshell turtle</name>
    <name type="synonym">Trionyx sinensis</name>
    <dbReference type="NCBI Taxonomy" id="13735"/>
    <lineage>
        <taxon>Eukaryota</taxon>
        <taxon>Metazoa</taxon>
        <taxon>Chordata</taxon>
        <taxon>Craniata</taxon>
        <taxon>Vertebrata</taxon>
        <taxon>Euteleostomi</taxon>
        <taxon>Archelosauria</taxon>
        <taxon>Testudinata</taxon>
        <taxon>Testudines</taxon>
        <taxon>Cryptodira</taxon>
        <taxon>Trionychia</taxon>
        <taxon>Trionychidae</taxon>
        <taxon>Pelodiscus</taxon>
    </lineage>
</organism>
<dbReference type="eggNOG" id="ENOG502QUWI">
    <property type="taxonomic scope" value="Eukaryota"/>
</dbReference>
<dbReference type="HOGENOM" id="CLU_021316_1_1_1"/>
<dbReference type="Ensembl" id="ENSPSIT00000000214.1">
    <property type="protein sequence ID" value="ENSPSIP00000000214.1"/>
    <property type="gene ID" value="ENSPSIG00000000214.1"/>
</dbReference>
<sequence>MPEINTFLKSRNEVYSELSDSAWLLDFGFLTDMTSKLSELNCELQGKDRDLAHMLSAVNAFKLKLGLWSSELEKKTLHDFPSLGGILEKINEKEKWFHPENFCAHLKKLADEFNRRFQELDVMEPIVMFVLNPFLQVEDIRGLATKFHQGFHLQSNGLNMEIITMQNDIELKVRAKDSDFWRMVNREKYPFLSSCAFKVKAYFGSTYLCEGMSTLPP</sequence>
<proteinExistence type="predicted"/>
<dbReference type="EMBL" id="AGCU01018940">
    <property type="status" value="NOT_ANNOTATED_CDS"/>
    <property type="molecule type" value="Genomic_DNA"/>
</dbReference>
<dbReference type="AlphaFoldDB" id="K7EWQ4"/>
<dbReference type="GeneTree" id="ENSGT00950000182812"/>
<dbReference type="Proteomes" id="UP000007267">
    <property type="component" value="Unassembled WGS sequence"/>
</dbReference>
<dbReference type="OMA" id="HKMEDIM"/>
<reference evidence="1" key="4">
    <citation type="submission" date="2025-09" db="UniProtKB">
        <authorList>
            <consortium name="Ensembl"/>
        </authorList>
    </citation>
    <scope>IDENTIFICATION</scope>
</reference>
<protein>
    <submittedName>
        <fullName evidence="1">Uncharacterized protein</fullName>
    </submittedName>
</protein>
<keyword evidence="2" id="KW-1185">Reference proteome</keyword>
<reference evidence="2" key="2">
    <citation type="journal article" date="2013" name="Nat. Genet.">
        <title>The draft genomes of soft-shell turtle and green sea turtle yield insights into the development and evolution of the turtle-specific body plan.</title>
        <authorList>
            <person name="Wang Z."/>
            <person name="Pascual-Anaya J."/>
            <person name="Zadissa A."/>
            <person name="Li W."/>
            <person name="Niimura Y."/>
            <person name="Huang Z."/>
            <person name="Li C."/>
            <person name="White S."/>
            <person name="Xiong Z."/>
            <person name="Fang D."/>
            <person name="Wang B."/>
            <person name="Ming Y."/>
            <person name="Chen Y."/>
            <person name="Zheng Y."/>
            <person name="Kuraku S."/>
            <person name="Pignatelli M."/>
            <person name="Herrero J."/>
            <person name="Beal K."/>
            <person name="Nozawa M."/>
            <person name="Li Q."/>
            <person name="Wang J."/>
            <person name="Zhang H."/>
            <person name="Yu L."/>
            <person name="Shigenobu S."/>
            <person name="Wang J."/>
            <person name="Liu J."/>
            <person name="Flicek P."/>
            <person name="Searle S."/>
            <person name="Wang J."/>
            <person name="Kuratani S."/>
            <person name="Yin Y."/>
            <person name="Aken B."/>
            <person name="Zhang G."/>
            <person name="Irie N."/>
        </authorList>
    </citation>
    <scope>NUCLEOTIDE SEQUENCE [LARGE SCALE GENOMIC DNA]</scope>
    <source>
        <strain evidence="2">Daiwa-1</strain>
    </source>
</reference>
<evidence type="ECO:0000313" key="1">
    <source>
        <dbReference type="Ensembl" id="ENSPSIP00000000214.1"/>
    </source>
</evidence>
<evidence type="ECO:0000313" key="2">
    <source>
        <dbReference type="Proteomes" id="UP000007267"/>
    </source>
</evidence>